<dbReference type="InterPro" id="IPR039462">
    <property type="entry name" value="Nup159/Nup146_N"/>
</dbReference>
<dbReference type="Pfam" id="PF16755">
    <property type="entry name" value="Beta-prop_NUP159_NUP214"/>
    <property type="match status" value="1"/>
</dbReference>
<proteinExistence type="predicted"/>
<evidence type="ECO:0000256" key="1">
    <source>
        <dbReference type="ARBA" id="ARBA00004123"/>
    </source>
</evidence>
<dbReference type="AlphaFoldDB" id="A0A0N4V9X8"/>
<evidence type="ECO:0000313" key="5">
    <source>
        <dbReference type="EMBL" id="VDD92025.1"/>
    </source>
</evidence>
<dbReference type="EMBL" id="UXUI01008645">
    <property type="protein sequence ID" value="VDD92025.1"/>
    <property type="molecule type" value="Genomic_DNA"/>
</dbReference>
<protein>
    <submittedName>
        <fullName evidence="7">ANAPC4_WD40 domain-containing protein</fullName>
    </submittedName>
</protein>
<organism evidence="7">
    <name type="scientific">Enterobius vermicularis</name>
    <name type="common">Human pinworm</name>
    <dbReference type="NCBI Taxonomy" id="51028"/>
    <lineage>
        <taxon>Eukaryota</taxon>
        <taxon>Metazoa</taxon>
        <taxon>Ecdysozoa</taxon>
        <taxon>Nematoda</taxon>
        <taxon>Chromadorea</taxon>
        <taxon>Rhabditida</taxon>
        <taxon>Spirurina</taxon>
        <taxon>Oxyuridomorpha</taxon>
        <taxon>Oxyuroidea</taxon>
        <taxon>Oxyuridae</taxon>
        <taxon>Enterobius</taxon>
    </lineage>
</organism>
<reference evidence="7" key="1">
    <citation type="submission" date="2017-02" db="UniProtKB">
        <authorList>
            <consortium name="WormBaseParasite"/>
        </authorList>
    </citation>
    <scope>IDENTIFICATION</scope>
</reference>
<dbReference type="OrthoDB" id="248320at2759"/>
<accession>A0A0N4V9X8</accession>
<gene>
    <name evidence="5" type="ORF">EVEC_LOCUS6776</name>
</gene>
<keyword evidence="2" id="KW-0813">Transport</keyword>
<evidence type="ECO:0000256" key="3">
    <source>
        <dbReference type="ARBA" id="ARBA00023242"/>
    </source>
</evidence>
<evidence type="ECO:0000259" key="4">
    <source>
        <dbReference type="Pfam" id="PF16755"/>
    </source>
</evidence>
<comment type="subcellular location">
    <subcellularLocation>
        <location evidence="1">Nucleus</location>
    </subcellularLocation>
</comment>
<keyword evidence="6" id="KW-1185">Reference proteome</keyword>
<evidence type="ECO:0000256" key="2">
    <source>
        <dbReference type="ARBA" id="ARBA00022448"/>
    </source>
</evidence>
<dbReference type="WBParaSite" id="EVEC_0000725501-mRNA-1">
    <property type="protein sequence ID" value="EVEC_0000725501-mRNA-1"/>
    <property type="gene ID" value="EVEC_0000725501"/>
</dbReference>
<reference evidence="5 6" key="2">
    <citation type="submission" date="2018-10" db="EMBL/GenBank/DDBJ databases">
        <authorList>
            <consortium name="Pathogen Informatics"/>
        </authorList>
    </citation>
    <scope>NUCLEOTIDE SEQUENCE [LARGE SCALE GENOMIC DNA]</scope>
</reference>
<dbReference type="InterPro" id="IPR015943">
    <property type="entry name" value="WD40/YVTN_repeat-like_dom_sf"/>
</dbReference>
<dbReference type="GO" id="GO:0005634">
    <property type="term" value="C:nucleus"/>
    <property type="evidence" value="ECO:0007669"/>
    <property type="project" value="UniProtKB-SubCell"/>
</dbReference>
<dbReference type="Gene3D" id="2.130.10.10">
    <property type="entry name" value="YVTN repeat-like/Quinoprotein amine dehydrogenase"/>
    <property type="match status" value="1"/>
</dbReference>
<evidence type="ECO:0000313" key="7">
    <source>
        <dbReference type="WBParaSite" id="EVEC_0000725501-mRNA-1"/>
    </source>
</evidence>
<name>A0A0N4V9X8_ENTVE</name>
<dbReference type="Proteomes" id="UP000274131">
    <property type="component" value="Unassembled WGS sequence"/>
</dbReference>
<sequence length="305" mass="33746">MRSEVVSLGTNCSGRTLSVLLNSACGPFVYLYDFCALSPDQNEEVGPFQSIRLSATDSARGNELQWNPSNESVFAVVNSDGTSSTYAVEFIVTVFFLVVHRKPKKFDILGTSRLKVPGTCLSWSPKGKQLVVGDAHGSIHQFKPEMLLVRSIGPPSSIDAKGNVLERCVGICWLSSTEFLIAYAPLSGESLTVSLLRTRKEGPPCWTHFDDIIYCSEQCASPQRAFFVFLLQWNLVLCGSLRSSEVNVLGKREGVWKVWSLNDNSRIELPLKSTQDENFPCGICVETSSETLVRMGEYQELVNIL</sequence>
<keyword evidence="3" id="KW-0539">Nucleus</keyword>
<feature type="domain" description="Nucleoporin Nup159/Nup146 N-terminal" evidence="4">
    <location>
        <begin position="94"/>
        <end position="293"/>
    </location>
</feature>
<dbReference type="STRING" id="51028.A0A0N4V9X8"/>
<evidence type="ECO:0000313" key="6">
    <source>
        <dbReference type="Proteomes" id="UP000274131"/>
    </source>
</evidence>
<dbReference type="SUPFAM" id="SSF117289">
    <property type="entry name" value="Nucleoporin domain"/>
    <property type="match status" value="1"/>
</dbReference>